<dbReference type="EMBL" id="OCNE01000031">
    <property type="protein sequence ID" value="SOD67497.1"/>
    <property type="molecule type" value="Genomic_DNA"/>
</dbReference>
<proteinExistence type="predicted"/>
<dbReference type="RefSeq" id="WP_141514685.1">
    <property type="nucleotide sequence ID" value="NZ_OCNE01000031.1"/>
</dbReference>
<feature type="compositionally biased region" description="Acidic residues" evidence="1">
    <location>
        <begin position="396"/>
        <end position="416"/>
    </location>
</feature>
<protein>
    <recommendedName>
        <fullName evidence="4">FtsK domain-containing protein</fullName>
    </recommendedName>
</protein>
<organism evidence="2 3">
    <name type="scientific">Streptomyces zhaozhouensis</name>
    <dbReference type="NCBI Taxonomy" id="1300267"/>
    <lineage>
        <taxon>Bacteria</taxon>
        <taxon>Bacillati</taxon>
        <taxon>Actinomycetota</taxon>
        <taxon>Actinomycetes</taxon>
        <taxon>Kitasatosporales</taxon>
        <taxon>Streptomycetaceae</taxon>
        <taxon>Streptomyces</taxon>
    </lineage>
</organism>
<evidence type="ECO:0000256" key="1">
    <source>
        <dbReference type="SAM" id="MobiDB-lite"/>
    </source>
</evidence>
<evidence type="ECO:0000313" key="3">
    <source>
        <dbReference type="Proteomes" id="UP000219072"/>
    </source>
</evidence>
<dbReference type="InterPro" id="IPR027417">
    <property type="entry name" value="P-loop_NTPase"/>
</dbReference>
<dbReference type="OrthoDB" id="3504056at2"/>
<dbReference type="SUPFAM" id="SSF52540">
    <property type="entry name" value="P-loop containing nucleoside triphosphate hydrolases"/>
    <property type="match status" value="1"/>
</dbReference>
<reference evidence="2 3" key="1">
    <citation type="submission" date="2017-09" db="EMBL/GenBank/DDBJ databases">
        <authorList>
            <person name="Ehlers B."/>
            <person name="Leendertz F.H."/>
        </authorList>
    </citation>
    <scope>NUCLEOTIDE SEQUENCE [LARGE SCALE GENOMIC DNA]</scope>
    <source>
        <strain evidence="2 3">CGMCC 4.7095</strain>
    </source>
</reference>
<dbReference type="Gene3D" id="3.40.50.300">
    <property type="entry name" value="P-loop containing nucleotide triphosphate hydrolases"/>
    <property type="match status" value="1"/>
</dbReference>
<dbReference type="AlphaFoldDB" id="A0A286E9B9"/>
<gene>
    <name evidence="2" type="ORF">SAMN06297387_13137</name>
</gene>
<accession>A0A286E9B9</accession>
<sequence length="497" mass="53126">MMGITATSGVRPRRLTDIGESEQVVELSLTAPKPGTKMDAEALAETLGVDDPTRLVIQTERRQVLVRVYPRSPLLETVPATVEDLTMDARGRIRIGRYYDESPVTWRLWDPITGSAQRGIIFGTTGAGKSRLAHAILIGCKRSGITTHLADLKSGQSVPEAVGQVATHVTTQTETIHMLRGLVARAQERERRYGVEGMGRSGFVRDHPDPLEYGIVEEANRLLERGAPYRREAAQLIRELGRTGRSVGIGIILLAQAGHLEELGGSDTLRAMLREGEVILLRWSSGIMSGIVSGGLLPPGTRLTLIPKVLGRVPRITRYGQTAPDDDTDANSQGCGYHLTSARPEAMMRALMIGSLTPHPGHDPAILALYGDGPPPGRPIPIPDTPVRPTPGEIPPDPDEDHDADEAGYDEEDQEQEQPATAAPPPVPAGPRTIAQRITTALAAAGGTATTGDLLAALAADGGREVGRGSLDNTLRAMRRKSAITSASGTHTLTNRS</sequence>
<dbReference type="Proteomes" id="UP000219072">
    <property type="component" value="Unassembled WGS sequence"/>
</dbReference>
<feature type="compositionally biased region" description="Pro residues" evidence="1">
    <location>
        <begin position="373"/>
        <end position="395"/>
    </location>
</feature>
<name>A0A286E9B9_9ACTN</name>
<feature type="region of interest" description="Disordered" evidence="1">
    <location>
        <begin position="364"/>
        <end position="432"/>
    </location>
</feature>
<keyword evidence="3" id="KW-1185">Reference proteome</keyword>
<evidence type="ECO:0000313" key="2">
    <source>
        <dbReference type="EMBL" id="SOD67497.1"/>
    </source>
</evidence>
<evidence type="ECO:0008006" key="4">
    <source>
        <dbReference type="Google" id="ProtNLM"/>
    </source>
</evidence>